<keyword evidence="2" id="KW-1185">Reference proteome</keyword>
<evidence type="ECO:0000313" key="2">
    <source>
        <dbReference type="Proteomes" id="UP000023152"/>
    </source>
</evidence>
<dbReference type="Proteomes" id="UP000023152">
    <property type="component" value="Unassembled WGS sequence"/>
</dbReference>
<sequence length="268" mass="30909">MDFNVKKINVSNCFRCTLCEKETKDNDEYKIESLKMEESVQEAKVKRKKKKKIYFIWIQHMIDASVFLNGDEILILGGNDRGSCYSYHTIKKGYRFITLYPERAATQGHIVVRYDKILHNQLNPESENGLEMVLLSIGGKREIRPSHTLVMKYHSVWDDTNTKINAKTNEWVSLTEEKTNELIKFKEYLDSARGCLSGKNGNLLIVSVNKTIDVINLDTCQYLSTISNLPSFFLSVKYDESNNIVKHEELSVITSLSTFLGYGYVELY</sequence>
<dbReference type="EMBL" id="ASPP01029592">
    <property type="protein sequence ID" value="ETO04270.1"/>
    <property type="molecule type" value="Genomic_DNA"/>
</dbReference>
<comment type="caution">
    <text evidence="1">The sequence shown here is derived from an EMBL/GenBank/DDBJ whole genome shotgun (WGS) entry which is preliminary data.</text>
</comment>
<gene>
    <name evidence="1" type="ORF">RFI_33128</name>
</gene>
<proteinExistence type="predicted"/>
<evidence type="ECO:0000313" key="1">
    <source>
        <dbReference type="EMBL" id="ETO04270.1"/>
    </source>
</evidence>
<accession>X6LU61</accession>
<dbReference type="AlphaFoldDB" id="X6LU61"/>
<organism evidence="1 2">
    <name type="scientific">Reticulomyxa filosa</name>
    <dbReference type="NCBI Taxonomy" id="46433"/>
    <lineage>
        <taxon>Eukaryota</taxon>
        <taxon>Sar</taxon>
        <taxon>Rhizaria</taxon>
        <taxon>Retaria</taxon>
        <taxon>Foraminifera</taxon>
        <taxon>Monothalamids</taxon>
        <taxon>Reticulomyxidae</taxon>
        <taxon>Reticulomyxa</taxon>
    </lineage>
</organism>
<name>X6LU61_RETFI</name>
<protein>
    <submittedName>
        <fullName evidence="1">Uncharacterized protein</fullName>
    </submittedName>
</protein>
<reference evidence="1 2" key="1">
    <citation type="journal article" date="2013" name="Curr. Biol.">
        <title>The Genome of the Foraminiferan Reticulomyxa filosa.</title>
        <authorList>
            <person name="Glockner G."/>
            <person name="Hulsmann N."/>
            <person name="Schleicher M."/>
            <person name="Noegel A.A."/>
            <person name="Eichinger L."/>
            <person name="Gallinger C."/>
            <person name="Pawlowski J."/>
            <person name="Sierra R."/>
            <person name="Euteneuer U."/>
            <person name="Pillet L."/>
            <person name="Moustafa A."/>
            <person name="Platzer M."/>
            <person name="Groth M."/>
            <person name="Szafranski K."/>
            <person name="Schliwa M."/>
        </authorList>
    </citation>
    <scope>NUCLEOTIDE SEQUENCE [LARGE SCALE GENOMIC DNA]</scope>
</reference>